<dbReference type="PRINTS" id="PR00455">
    <property type="entry name" value="HTHTETR"/>
</dbReference>
<feature type="DNA-binding region" description="H-T-H motif" evidence="2">
    <location>
        <begin position="34"/>
        <end position="53"/>
    </location>
</feature>
<dbReference type="PANTHER" id="PTHR43479">
    <property type="entry name" value="ACREF/ENVCD OPERON REPRESSOR-RELATED"/>
    <property type="match status" value="1"/>
</dbReference>
<dbReference type="SUPFAM" id="SSF46689">
    <property type="entry name" value="Homeodomain-like"/>
    <property type="match status" value="1"/>
</dbReference>
<keyword evidence="5" id="KW-1185">Reference proteome</keyword>
<dbReference type="OrthoDB" id="9812484at2"/>
<dbReference type="RefSeq" id="WP_057975824.1">
    <property type="nucleotide sequence ID" value="NZ_LKHP01000001.1"/>
</dbReference>
<dbReference type="PROSITE" id="PS50977">
    <property type="entry name" value="HTH_TETR_2"/>
    <property type="match status" value="1"/>
</dbReference>
<reference evidence="4 5" key="1">
    <citation type="submission" date="2015-09" db="EMBL/GenBank/DDBJ databases">
        <title>Draft genome sequence of a Caloramator mitchellensis, a moderate thermophile from the Great Artesian Basin of Australia.</title>
        <authorList>
            <person name="Patel B.K."/>
        </authorList>
    </citation>
    <scope>NUCLEOTIDE SEQUENCE [LARGE SCALE GENOMIC DNA]</scope>
    <source>
        <strain evidence="4 5">VF08</strain>
    </source>
</reference>
<evidence type="ECO:0000256" key="1">
    <source>
        <dbReference type="ARBA" id="ARBA00023125"/>
    </source>
</evidence>
<evidence type="ECO:0000313" key="4">
    <source>
        <dbReference type="EMBL" id="KRQ87840.1"/>
    </source>
</evidence>
<dbReference type="AlphaFoldDB" id="A0A0R3JW81"/>
<evidence type="ECO:0000259" key="3">
    <source>
        <dbReference type="PROSITE" id="PS50977"/>
    </source>
</evidence>
<dbReference type="GO" id="GO:0003677">
    <property type="term" value="F:DNA binding"/>
    <property type="evidence" value="ECO:0007669"/>
    <property type="project" value="UniProtKB-UniRule"/>
</dbReference>
<evidence type="ECO:0000256" key="2">
    <source>
        <dbReference type="PROSITE-ProRule" id="PRU00335"/>
    </source>
</evidence>
<dbReference type="InterPro" id="IPR050624">
    <property type="entry name" value="HTH-type_Tx_Regulator"/>
</dbReference>
<name>A0A0R3JW81_CALMK</name>
<dbReference type="STRING" id="908809.ABG79_00005"/>
<dbReference type="InterPro" id="IPR023772">
    <property type="entry name" value="DNA-bd_HTH_TetR-type_CS"/>
</dbReference>
<dbReference type="InterPro" id="IPR009057">
    <property type="entry name" value="Homeodomain-like_sf"/>
</dbReference>
<dbReference type="PANTHER" id="PTHR43479:SF11">
    <property type="entry name" value="ACREF_ENVCD OPERON REPRESSOR-RELATED"/>
    <property type="match status" value="1"/>
</dbReference>
<keyword evidence="1 2" id="KW-0238">DNA-binding</keyword>
<protein>
    <submittedName>
        <fullName evidence="4">HTH-type transcriptional regulator MtrR</fullName>
    </submittedName>
</protein>
<accession>A0A0R3JW81</accession>
<sequence length="196" mass="22888">MAVAFTDYEKEIIREKLILSAKECLKKYGVKKTTVDELSKMAGISKGAFYIFFESKEALFFEVLEDFQKNIFKDAFKDLDSYSKDYKYLFTETIFNLIISVKNSFIINIIKNNEIELIYRKLPEKVLLKHDDFDEALANHMIEKFNLENKIDKNVLVAVLRAIFMTLLHEREIGNNFDEAIKILIEGLANSIFEVN</sequence>
<dbReference type="Pfam" id="PF00440">
    <property type="entry name" value="TetR_N"/>
    <property type="match status" value="1"/>
</dbReference>
<dbReference type="PROSITE" id="PS01081">
    <property type="entry name" value="HTH_TETR_1"/>
    <property type="match status" value="1"/>
</dbReference>
<gene>
    <name evidence="4" type="primary">mtrR</name>
    <name evidence="4" type="ORF">ABG79_00005</name>
</gene>
<evidence type="ECO:0000313" key="5">
    <source>
        <dbReference type="Proteomes" id="UP000052015"/>
    </source>
</evidence>
<dbReference type="EMBL" id="LKHP01000001">
    <property type="protein sequence ID" value="KRQ87840.1"/>
    <property type="molecule type" value="Genomic_DNA"/>
</dbReference>
<comment type="caution">
    <text evidence="4">The sequence shown here is derived from an EMBL/GenBank/DDBJ whole genome shotgun (WGS) entry which is preliminary data.</text>
</comment>
<proteinExistence type="predicted"/>
<dbReference type="PATRIC" id="fig|908809.3.peg.6"/>
<dbReference type="InterPro" id="IPR001647">
    <property type="entry name" value="HTH_TetR"/>
</dbReference>
<dbReference type="Proteomes" id="UP000052015">
    <property type="component" value="Unassembled WGS sequence"/>
</dbReference>
<organism evidence="4 5">
    <name type="scientific">Caloramator mitchellensis</name>
    <dbReference type="NCBI Taxonomy" id="908809"/>
    <lineage>
        <taxon>Bacteria</taxon>
        <taxon>Bacillati</taxon>
        <taxon>Bacillota</taxon>
        <taxon>Clostridia</taxon>
        <taxon>Eubacteriales</taxon>
        <taxon>Clostridiaceae</taxon>
        <taxon>Caloramator</taxon>
    </lineage>
</organism>
<dbReference type="Gene3D" id="1.10.357.10">
    <property type="entry name" value="Tetracycline Repressor, domain 2"/>
    <property type="match status" value="1"/>
</dbReference>
<feature type="domain" description="HTH tetR-type" evidence="3">
    <location>
        <begin position="11"/>
        <end position="71"/>
    </location>
</feature>